<protein>
    <submittedName>
        <fullName evidence="2">Sugar phosphate isomerase</fullName>
    </submittedName>
</protein>
<dbReference type="AlphaFoldDB" id="A0A1J7C2Q8"/>
<dbReference type="OrthoDB" id="9798407at2"/>
<dbReference type="PANTHER" id="PTHR12110">
    <property type="entry name" value="HYDROXYPYRUVATE ISOMERASE"/>
    <property type="match status" value="1"/>
</dbReference>
<keyword evidence="3" id="KW-1185">Reference proteome</keyword>
<dbReference type="RefSeq" id="WP_071658158.1">
    <property type="nucleotide sequence ID" value="NZ_MLCF01000127.1"/>
</dbReference>
<feature type="domain" description="Xylose isomerase-like TIM barrel" evidence="1">
    <location>
        <begin position="33"/>
        <end position="246"/>
    </location>
</feature>
<dbReference type="InterPro" id="IPR036237">
    <property type="entry name" value="Xyl_isomerase-like_sf"/>
</dbReference>
<comment type="caution">
    <text evidence="2">The sequence shown here is derived from an EMBL/GenBank/DDBJ whole genome shotgun (WGS) entry which is preliminary data.</text>
</comment>
<reference evidence="2 3" key="1">
    <citation type="submission" date="2016-10" db="EMBL/GenBank/DDBJ databases">
        <title>Genome sequence of Streptomyces gilvigriseus MUSC 26.</title>
        <authorList>
            <person name="Lee L.-H."/>
            <person name="Ser H.-L."/>
        </authorList>
    </citation>
    <scope>NUCLEOTIDE SEQUENCE [LARGE SCALE GENOMIC DNA]</scope>
    <source>
        <strain evidence="2 3">MUSC 26</strain>
    </source>
</reference>
<dbReference type="SUPFAM" id="SSF51658">
    <property type="entry name" value="Xylose isomerase-like"/>
    <property type="match status" value="1"/>
</dbReference>
<proteinExistence type="predicted"/>
<evidence type="ECO:0000313" key="2">
    <source>
        <dbReference type="EMBL" id="OIV35852.1"/>
    </source>
</evidence>
<evidence type="ECO:0000259" key="1">
    <source>
        <dbReference type="Pfam" id="PF01261"/>
    </source>
</evidence>
<dbReference type="GO" id="GO:0016853">
    <property type="term" value="F:isomerase activity"/>
    <property type="evidence" value="ECO:0007669"/>
    <property type="project" value="UniProtKB-KW"/>
</dbReference>
<name>A0A1J7C2Q8_9ACTN</name>
<keyword evidence="2" id="KW-0413">Isomerase</keyword>
<dbReference type="Gene3D" id="3.20.20.150">
    <property type="entry name" value="Divalent-metal-dependent TIM barrel enzymes"/>
    <property type="match status" value="1"/>
</dbReference>
<dbReference type="PANTHER" id="PTHR12110:SF41">
    <property type="entry name" value="INOSOSE DEHYDRATASE"/>
    <property type="match status" value="1"/>
</dbReference>
<accession>A0A1J7C2Q8</accession>
<sequence length="250" mass="27434">MRRISPTAIGIQLYTVRDLMEKDAAGTLAELGRIGYATVGVSGRYGHSHAEFRAMADDAGVRPVLTHLPLTAVREDWAGELEGARVLGVDHVVVPALPVELRNPDGYRAVAEEFNEAGRAAKEAGFQFLYHNHAFDFEVVDGVRLYDIFVERCDPELVKFELDLYWAVKGGVDPVAYFDASPGRFPALHVKDMAEDGSFEDVGSGTLDFAQLFDRALAAGSQEFVVEHDAPGDSLASARASYTYLKNFEF</sequence>
<dbReference type="STRING" id="1428644.BIV57_19225"/>
<dbReference type="InterPro" id="IPR050312">
    <property type="entry name" value="IolE/XylAMocC-like"/>
</dbReference>
<dbReference type="Proteomes" id="UP000243342">
    <property type="component" value="Unassembled WGS sequence"/>
</dbReference>
<dbReference type="InterPro" id="IPR013022">
    <property type="entry name" value="Xyl_isomerase-like_TIM-brl"/>
</dbReference>
<evidence type="ECO:0000313" key="3">
    <source>
        <dbReference type="Proteomes" id="UP000243342"/>
    </source>
</evidence>
<dbReference type="Pfam" id="PF01261">
    <property type="entry name" value="AP_endonuc_2"/>
    <property type="match status" value="1"/>
</dbReference>
<organism evidence="2 3">
    <name type="scientific">Mangrovactinospora gilvigrisea</name>
    <dbReference type="NCBI Taxonomy" id="1428644"/>
    <lineage>
        <taxon>Bacteria</taxon>
        <taxon>Bacillati</taxon>
        <taxon>Actinomycetota</taxon>
        <taxon>Actinomycetes</taxon>
        <taxon>Kitasatosporales</taxon>
        <taxon>Streptomycetaceae</taxon>
        <taxon>Mangrovactinospora</taxon>
    </lineage>
</organism>
<dbReference type="EMBL" id="MLCF01000127">
    <property type="protein sequence ID" value="OIV35852.1"/>
    <property type="molecule type" value="Genomic_DNA"/>
</dbReference>
<gene>
    <name evidence="2" type="ORF">BIV57_19225</name>
</gene>